<evidence type="ECO:0000313" key="11">
    <source>
        <dbReference type="Proteomes" id="UP000792457"/>
    </source>
</evidence>
<reference evidence="10" key="2">
    <citation type="submission" date="2017-10" db="EMBL/GenBank/DDBJ databases">
        <title>Ladona fulva Genome sequencing and assembly.</title>
        <authorList>
            <person name="Murali S."/>
            <person name="Richards S."/>
            <person name="Bandaranaike D."/>
            <person name="Bellair M."/>
            <person name="Blankenburg K."/>
            <person name="Chao H."/>
            <person name="Dinh H."/>
            <person name="Doddapaneni H."/>
            <person name="Dugan-Rocha S."/>
            <person name="Elkadiri S."/>
            <person name="Gnanaolivu R."/>
            <person name="Hernandez B."/>
            <person name="Skinner E."/>
            <person name="Javaid M."/>
            <person name="Lee S."/>
            <person name="Li M."/>
            <person name="Ming W."/>
            <person name="Munidasa M."/>
            <person name="Muniz J."/>
            <person name="Nguyen L."/>
            <person name="Hughes D."/>
            <person name="Osuji N."/>
            <person name="Pu L.-L."/>
            <person name="Puazo M."/>
            <person name="Qu C."/>
            <person name="Quiroz J."/>
            <person name="Raj R."/>
            <person name="Weissenberger G."/>
            <person name="Xin Y."/>
            <person name="Zou X."/>
            <person name="Han Y."/>
            <person name="Worley K."/>
            <person name="Muzny D."/>
            <person name="Gibbs R."/>
        </authorList>
    </citation>
    <scope>NUCLEOTIDE SEQUENCE</scope>
    <source>
        <strain evidence="10">Sampled in the wild</strain>
    </source>
</reference>
<dbReference type="GO" id="GO:0007417">
    <property type="term" value="P:central nervous system development"/>
    <property type="evidence" value="ECO:0007669"/>
    <property type="project" value="TreeGrafter"/>
</dbReference>
<keyword evidence="11" id="KW-1185">Reference proteome</keyword>
<dbReference type="AlphaFoldDB" id="A0A8K0NYE4"/>
<dbReference type="GO" id="GO:0030425">
    <property type="term" value="C:dendrite"/>
    <property type="evidence" value="ECO:0007669"/>
    <property type="project" value="TreeGrafter"/>
</dbReference>
<dbReference type="OrthoDB" id="10064659at2759"/>
<dbReference type="InterPro" id="IPR017981">
    <property type="entry name" value="GPCR_2-like_7TM"/>
</dbReference>
<dbReference type="InterPro" id="IPR000539">
    <property type="entry name" value="Frizzled/Smoothened_7TM"/>
</dbReference>
<evidence type="ECO:0000256" key="6">
    <source>
        <dbReference type="ARBA" id="ARBA00023136"/>
    </source>
</evidence>
<feature type="transmembrane region" description="Helical" evidence="8">
    <location>
        <begin position="68"/>
        <end position="99"/>
    </location>
</feature>
<reference evidence="10" key="1">
    <citation type="submission" date="2013-04" db="EMBL/GenBank/DDBJ databases">
        <authorList>
            <person name="Qu J."/>
            <person name="Murali S.C."/>
            <person name="Bandaranaike D."/>
            <person name="Bellair M."/>
            <person name="Blankenburg K."/>
            <person name="Chao H."/>
            <person name="Dinh H."/>
            <person name="Doddapaneni H."/>
            <person name="Downs B."/>
            <person name="Dugan-Rocha S."/>
            <person name="Elkadiri S."/>
            <person name="Gnanaolivu R.D."/>
            <person name="Hernandez B."/>
            <person name="Javaid M."/>
            <person name="Jayaseelan J.C."/>
            <person name="Lee S."/>
            <person name="Li M."/>
            <person name="Ming W."/>
            <person name="Munidasa M."/>
            <person name="Muniz J."/>
            <person name="Nguyen L."/>
            <person name="Ongeri F."/>
            <person name="Osuji N."/>
            <person name="Pu L.-L."/>
            <person name="Puazo M."/>
            <person name="Qu C."/>
            <person name="Quiroz J."/>
            <person name="Raj R."/>
            <person name="Weissenberger G."/>
            <person name="Xin Y."/>
            <person name="Zou X."/>
            <person name="Han Y."/>
            <person name="Richards S."/>
            <person name="Worley K."/>
            <person name="Muzny D."/>
            <person name="Gibbs R."/>
        </authorList>
    </citation>
    <scope>NUCLEOTIDE SEQUENCE</scope>
    <source>
        <strain evidence="10">Sampled in the wild</strain>
    </source>
</reference>
<evidence type="ECO:0000259" key="9">
    <source>
        <dbReference type="PROSITE" id="PS50261"/>
    </source>
</evidence>
<dbReference type="PANTHER" id="PTHR11309">
    <property type="entry name" value="FRIZZLED"/>
    <property type="match status" value="1"/>
</dbReference>
<proteinExistence type="inferred from homology"/>
<keyword evidence="3" id="KW-0217">Developmental protein</keyword>
<dbReference type="GO" id="GO:0005886">
    <property type="term" value="C:plasma membrane"/>
    <property type="evidence" value="ECO:0007669"/>
    <property type="project" value="TreeGrafter"/>
</dbReference>
<dbReference type="GO" id="GO:0071679">
    <property type="term" value="P:commissural neuron axon guidance"/>
    <property type="evidence" value="ECO:0007669"/>
    <property type="project" value="TreeGrafter"/>
</dbReference>
<comment type="caution">
    <text evidence="10">The sequence shown here is derived from an EMBL/GenBank/DDBJ whole genome shotgun (WGS) entry which is preliminary data.</text>
</comment>
<keyword evidence="7" id="KW-0675">Receptor</keyword>
<dbReference type="SMART" id="SM01330">
    <property type="entry name" value="Frizzled"/>
    <property type="match status" value="1"/>
</dbReference>
<evidence type="ECO:0000313" key="10">
    <source>
        <dbReference type="EMBL" id="KAG8224389.1"/>
    </source>
</evidence>
<dbReference type="GO" id="GO:0005929">
    <property type="term" value="C:cilium"/>
    <property type="evidence" value="ECO:0007669"/>
    <property type="project" value="TreeGrafter"/>
</dbReference>
<keyword evidence="4 8" id="KW-0812">Transmembrane</keyword>
<evidence type="ECO:0000256" key="4">
    <source>
        <dbReference type="ARBA" id="ARBA00022692"/>
    </source>
</evidence>
<dbReference type="Proteomes" id="UP000792457">
    <property type="component" value="Unassembled WGS sequence"/>
</dbReference>
<feature type="transmembrane region" description="Helical" evidence="8">
    <location>
        <begin position="111"/>
        <end position="131"/>
    </location>
</feature>
<dbReference type="PRINTS" id="PR00489">
    <property type="entry name" value="FRIZZLED"/>
</dbReference>
<dbReference type="EMBL" id="KZ308194">
    <property type="protein sequence ID" value="KAG8224389.1"/>
    <property type="molecule type" value="Genomic_DNA"/>
</dbReference>
<keyword evidence="5 8" id="KW-1133">Transmembrane helix</keyword>
<feature type="domain" description="G-protein coupled receptors family 2 profile 2" evidence="9">
    <location>
        <begin position="1"/>
        <end position="293"/>
    </location>
</feature>
<evidence type="ECO:0000256" key="1">
    <source>
        <dbReference type="ARBA" id="ARBA00004141"/>
    </source>
</evidence>
<feature type="transmembrane region" description="Helical" evidence="8">
    <location>
        <begin position="14"/>
        <end position="35"/>
    </location>
</feature>
<dbReference type="InterPro" id="IPR015526">
    <property type="entry name" value="Frizzled/SFRP"/>
</dbReference>
<dbReference type="GO" id="GO:0007224">
    <property type="term" value="P:smoothened signaling pathway"/>
    <property type="evidence" value="ECO:0007669"/>
    <property type="project" value="TreeGrafter"/>
</dbReference>
<comment type="subcellular location">
    <subcellularLocation>
        <location evidence="1">Membrane</location>
        <topology evidence="1">Multi-pass membrane protein</topology>
    </subcellularLocation>
</comment>
<sequence length="542" mass="59373">MLTFLIDWRAANRYPALVIFYINLCFLVSTGGWLAQFVGSGARQDIVCRKDGTLRMSEPSSGENLSCVIVFVLVYYFLMAGIVWFAILAYAWHISFLALGKVRERVDQRGAYFHLAAWSLPLVLTIAAMALGEVDADGLTGICFVGRTSPFPHPPPLPVSNGDNSYSTFGSSFAYSSLAQDRGGSATSRAVFMLAPVVIAVMIGGFFLTKGLVTLIRLRVSSRDLISERAAARIREAIVRLGLFSTFAVLFAVLTLVCHAYQMQNREKWALSLHRYVVRIDGIAGGAGACRFESRPSLAMVQLHILAPFAAGIVMSSWVWTSSTLQAWRRFFRRHPLNLQILVCNSRAVDEPVRLQKHKVIARAFAKRKELDQVGRLSISFHTTHEDPVGLEFDLNSVGAASGDLSSAWAAALPHLVMRRGAIAGGAGLGLGGGNSFSSQVRRNSMDSEISYSVRRLSVESRRHSLDSQVSVQISEVKARATTATPLPLAMLGGNGRNMGSWFRSGSRAPPRRRRKKIIPTNLHRRGSTTSQESQLGAEVIL</sequence>
<dbReference type="PANTHER" id="PTHR11309:SF35">
    <property type="entry name" value="PROTEIN SMOOTHENED"/>
    <property type="match status" value="1"/>
</dbReference>
<gene>
    <name evidence="10" type="ORF">J437_LFUL016392</name>
</gene>
<dbReference type="GO" id="GO:0004888">
    <property type="term" value="F:transmembrane signaling receptor activity"/>
    <property type="evidence" value="ECO:0007669"/>
    <property type="project" value="InterPro"/>
</dbReference>
<evidence type="ECO:0000256" key="8">
    <source>
        <dbReference type="SAM" id="Phobius"/>
    </source>
</evidence>
<accession>A0A8K0NYE4</accession>
<dbReference type="PROSITE" id="PS50261">
    <property type="entry name" value="G_PROTEIN_RECEP_F2_4"/>
    <property type="match status" value="1"/>
</dbReference>
<evidence type="ECO:0000256" key="2">
    <source>
        <dbReference type="ARBA" id="ARBA00008077"/>
    </source>
</evidence>
<protein>
    <recommendedName>
        <fullName evidence="9">G-protein coupled receptors family 2 profile 2 domain-containing protein</fullName>
    </recommendedName>
</protein>
<evidence type="ECO:0000256" key="5">
    <source>
        <dbReference type="ARBA" id="ARBA00022989"/>
    </source>
</evidence>
<comment type="similarity">
    <text evidence="2">Belongs to the G-protein coupled receptor Fz/Smo family.</text>
</comment>
<evidence type="ECO:0000256" key="7">
    <source>
        <dbReference type="ARBA" id="ARBA00023170"/>
    </source>
</evidence>
<feature type="transmembrane region" description="Helical" evidence="8">
    <location>
        <begin position="190"/>
        <end position="216"/>
    </location>
</feature>
<feature type="transmembrane region" description="Helical" evidence="8">
    <location>
        <begin position="301"/>
        <end position="320"/>
    </location>
</feature>
<name>A0A8K0NYE4_LADFU</name>
<dbReference type="GO" id="GO:0007389">
    <property type="term" value="P:pattern specification process"/>
    <property type="evidence" value="ECO:0007669"/>
    <property type="project" value="TreeGrafter"/>
</dbReference>
<dbReference type="Pfam" id="PF01534">
    <property type="entry name" value="Frizzled"/>
    <property type="match status" value="2"/>
</dbReference>
<dbReference type="Gene3D" id="1.20.1070.10">
    <property type="entry name" value="Rhodopsin 7-helix transmembrane proteins"/>
    <property type="match status" value="1"/>
</dbReference>
<keyword evidence="6 8" id="KW-0472">Membrane</keyword>
<evidence type="ECO:0000256" key="3">
    <source>
        <dbReference type="ARBA" id="ARBA00022473"/>
    </source>
</evidence>
<dbReference type="GO" id="GO:0005113">
    <property type="term" value="F:patched binding"/>
    <property type="evidence" value="ECO:0007669"/>
    <property type="project" value="TreeGrafter"/>
</dbReference>
<organism evidence="10 11">
    <name type="scientific">Ladona fulva</name>
    <name type="common">Scarce chaser dragonfly</name>
    <name type="synonym">Libellula fulva</name>
    <dbReference type="NCBI Taxonomy" id="123851"/>
    <lineage>
        <taxon>Eukaryota</taxon>
        <taxon>Metazoa</taxon>
        <taxon>Ecdysozoa</taxon>
        <taxon>Arthropoda</taxon>
        <taxon>Hexapoda</taxon>
        <taxon>Insecta</taxon>
        <taxon>Pterygota</taxon>
        <taxon>Palaeoptera</taxon>
        <taxon>Odonata</taxon>
        <taxon>Epiprocta</taxon>
        <taxon>Anisoptera</taxon>
        <taxon>Libelluloidea</taxon>
        <taxon>Libellulidae</taxon>
        <taxon>Ladona</taxon>
    </lineage>
</organism>
<feature type="transmembrane region" description="Helical" evidence="8">
    <location>
        <begin position="237"/>
        <end position="262"/>
    </location>
</feature>